<feature type="domain" description="Potassium channel" evidence="10">
    <location>
        <begin position="139"/>
        <end position="196"/>
    </location>
</feature>
<comment type="similarity">
    <text evidence="8">Belongs to the two pore domain potassium channel (TC 1.A.1.8) family.</text>
</comment>
<keyword evidence="3 8" id="KW-0812">Transmembrane</keyword>
<dbReference type="GO" id="GO:0015271">
    <property type="term" value="F:outward rectifier potassium channel activity"/>
    <property type="evidence" value="ECO:0007669"/>
    <property type="project" value="TreeGrafter"/>
</dbReference>
<dbReference type="PANTHER" id="PTHR11003:SF288">
    <property type="entry name" value="POTASSIUM CHANNEL DOMAIN-CONTAINING PROTEIN"/>
    <property type="match status" value="1"/>
</dbReference>
<dbReference type="AlphaFoldDB" id="A0A0M3INF6"/>
<reference evidence="12" key="1">
    <citation type="submission" date="2017-02" db="UniProtKB">
        <authorList>
            <consortium name="WormBaseParasite"/>
        </authorList>
    </citation>
    <scope>IDENTIFICATION</scope>
</reference>
<keyword evidence="7 8" id="KW-0407">Ion channel</keyword>
<keyword evidence="4 9" id="KW-1133">Transmembrane helix</keyword>
<keyword evidence="5 8" id="KW-0406">Ion transport</keyword>
<evidence type="ECO:0000256" key="2">
    <source>
        <dbReference type="ARBA" id="ARBA00022448"/>
    </source>
</evidence>
<dbReference type="SUPFAM" id="SSF81324">
    <property type="entry name" value="Voltage-gated potassium channels"/>
    <property type="match status" value="2"/>
</dbReference>
<evidence type="ECO:0000256" key="3">
    <source>
        <dbReference type="ARBA" id="ARBA00022692"/>
    </source>
</evidence>
<comment type="subcellular location">
    <subcellularLocation>
        <location evidence="1">Membrane</location>
        <topology evidence="1">Multi-pass membrane protein</topology>
    </subcellularLocation>
</comment>
<evidence type="ECO:0000313" key="12">
    <source>
        <dbReference type="WBParaSite" id="ALUE_0002028401-mRNA-1"/>
    </source>
</evidence>
<dbReference type="InterPro" id="IPR013099">
    <property type="entry name" value="K_chnl_dom"/>
</dbReference>
<dbReference type="Pfam" id="PF07885">
    <property type="entry name" value="Ion_trans_2"/>
    <property type="match status" value="2"/>
</dbReference>
<feature type="transmembrane region" description="Helical" evidence="9">
    <location>
        <begin position="174"/>
        <end position="197"/>
    </location>
</feature>
<evidence type="ECO:0000256" key="9">
    <source>
        <dbReference type="SAM" id="Phobius"/>
    </source>
</evidence>
<organism evidence="11 12">
    <name type="scientific">Ascaris lumbricoides</name>
    <name type="common">Giant roundworm</name>
    <dbReference type="NCBI Taxonomy" id="6252"/>
    <lineage>
        <taxon>Eukaryota</taxon>
        <taxon>Metazoa</taxon>
        <taxon>Ecdysozoa</taxon>
        <taxon>Nematoda</taxon>
        <taxon>Chromadorea</taxon>
        <taxon>Rhabditida</taxon>
        <taxon>Spirurina</taxon>
        <taxon>Ascaridomorpha</taxon>
        <taxon>Ascaridoidea</taxon>
        <taxon>Ascarididae</taxon>
        <taxon>Ascaris</taxon>
    </lineage>
</organism>
<dbReference type="GO" id="GO:0022841">
    <property type="term" value="F:potassium ion leak channel activity"/>
    <property type="evidence" value="ECO:0007669"/>
    <property type="project" value="TreeGrafter"/>
</dbReference>
<evidence type="ECO:0000256" key="1">
    <source>
        <dbReference type="ARBA" id="ARBA00004141"/>
    </source>
</evidence>
<keyword evidence="11" id="KW-1185">Reference proteome</keyword>
<keyword evidence="6 9" id="KW-0472">Membrane</keyword>
<name>A0A0M3INF6_ASCLU</name>
<evidence type="ECO:0000256" key="7">
    <source>
        <dbReference type="ARBA" id="ARBA00023303"/>
    </source>
</evidence>
<proteinExistence type="inferred from homology"/>
<dbReference type="WBParaSite" id="ALUE_0002028401-mRNA-1">
    <property type="protein sequence ID" value="ALUE_0002028401-mRNA-1"/>
    <property type="gene ID" value="ALUE_0002028401"/>
</dbReference>
<accession>A0A0M3INF6</accession>
<dbReference type="PRINTS" id="PR01333">
    <property type="entry name" value="2POREKCHANEL"/>
</dbReference>
<protein>
    <submittedName>
        <fullName evidence="12">Ion_trans_2 domain-containing protein</fullName>
    </submittedName>
</protein>
<keyword evidence="2 8" id="KW-0813">Transport</keyword>
<evidence type="ECO:0000256" key="4">
    <source>
        <dbReference type="ARBA" id="ARBA00022989"/>
    </source>
</evidence>
<feature type="transmembrane region" description="Helical" evidence="9">
    <location>
        <begin position="147"/>
        <end position="168"/>
    </location>
</feature>
<dbReference type="PANTHER" id="PTHR11003">
    <property type="entry name" value="POTASSIUM CHANNEL, SUBFAMILY K"/>
    <property type="match status" value="1"/>
</dbReference>
<feature type="domain" description="Potassium channel" evidence="10">
    <location>
        <begin position="220"/>
        <end position="258"/>
    </location>
</feature>
<sequence>MFYKKRALNGVFDFLSRCRIRICGRSGAQYQQVVKRCCQENPFGERALRLTNATEREIFSAVRTVGIHVGLVILCITYIIGGAWLFYSLERPMELMIKEKTIKNLAYEKHNLLDNAIKLASHYEGFNPISASIFENEIDDLWTSSSAILFTATTLVPVGYGIVAPVTYSGRCCLIVYAIFGIPLALATMANLGKFVCAYLLRFLKKESIVMASITFISLLLLYPLLGSLIICISSSLSWLDSLYFCIMTIFMIGYGDMGFVNYI</sequence>
<feature type="transmembrane region" description="Helical" evidence="9">
    <location>
        <begin position="209"/>
        <end position="236"/>
    </location>
</feature>
<feature type="transmembrane region" description="Helical" evidence="9">
    <location>
        <begin position="242"/>
        <end position="263"/>
    </location>
</feature>
<dbReference type="InterPro" id="IPR003280">
    <property type="entry name" value="2pore_dom_K_chnl"/>
</dbReference>
<evidence type="ECO:0000256" key="6">
    <source>
        <dbReference type="ARBA" id="ARBA00023136"/>
    </source>
</evidence>
<evidence type="ECO:0000256" key="8">
    <source>
        <dbReference type="RuleBase" id="RU003857"/>
    </source>
</evidence>
<feature type="transmembrane region" description="Helical" evidence="9">
    <location>
        <begin position="65"/>
        <end position="87"/>
    </location>
</feature>
<dbReference type="Gene3D" id="1.10.287.70">
    <property type="match status" value="1"/>
</dbReference>
<evidence type="ECO:0000313" key="11">
    <source>
        <dbReference type="Proteomes" id="UP000036681"/>
    </source>
</evidence>
<dbReference type="GO" id="GO:0030322">
    <property type="term" value="P:stabilization of membrane potential"/>
    <property type="evidence" value="ECO:0007669"/>
    <property type="project" value="TreeGrafter"/>
</dbReference>
<dbReference type="GO" id="GO:0005886">
    <property type="term" value="C:plasma membrane"/>
    <property type="evidence" value="ECO:0007669"/>
    <property type="project" value="TreeGrafter"/>
</dbReference>
<evidence type="ECO:0000256" key="5">
    <source>
        <dbReference type="ARBA" id="ARBA00023065"/>
    </source>
</evidence>
<dbReference type="Proteomes" id="UP000036681">
    <property type="component" value="Unplaced"/>
</dbReference>
<evidence type="ECO:0000259" key="10">
    <source>
        <dbReference type="Pfam" id="PF07885"/>
    </source>
</evidence>